<evidence type="ECO:0000313" key="1">
    <source>
        <dbReference type="EMBL" id="GBP27336.1"/>
    </source>
</evidence>
<dbReference type="Proteomes" id="UP000299102">
    <property type="component" value="Unassembled WGS sequence"/>
</dbReference>
<reference evidence="1 2" key="1">
    <citation type="journal article" date="2019" name="Commun. Biol.">
        <title>The bagworm genome reveals a unique fibroin gene that provides high tensile strength.</title>
        <authorList>
            <person name="Kono N."/>
            <person name="Nakamura H."/>
            <person name="Ohtoshi R."/>
            <person name="Tomita M."/>
            <person name="Numata K."/>
            <person name="Arakawa K."/>
        </authorList>
    </citation>
    <scope>NUCLEOTIDE SEQUENCE [LARGE SCALE GENOMIC DNA]</scope>
</reference>
<sequence>MKKKCRNTEKLRISQEFQDNLIIERISNYLTANRCRETVLKLFARQKWCSEPRAEPRAAGRSSAKGHGLSSPRFLLNIHFADGSGGCQNYPIIILPKYIHLS</sequence>
<organism evidence="1 2">
    <name type="scientific">Eumeta variegata</name>
    <name type="common">Bagworm moth</name>
    <name type="synonym">Eumeta japonica</name>
    <dbReference type="NCBI Taxonomy" id="151549"/>
    <lineage>
        <taxon>Eukaryota</taxon>
        <taxon>Metazoa</taxon>
        <taxon>Ecdysozoa</taxon>
        <taxon>Arthropoda</taxon>
        <taxon>Hexapoda</taxon>
        <taxon>Insecta</taxon>
        <taxon>Pterygota</taxon>
        <taxon>Neoptera</taxon>
        <taxon>Endopterygota</taxon>
        <taxon>Lepidoptera</taxon>
        <taxon>Glossata</taxon>
        <taxon>Ditrysia</taxon>
        <taxon>Tineoidea</taxon>
        <taxon>Psychidae</taxon>
        <taxon>Oiketicinae</taxon>
        <taxon>Eumeta</taxon>
    </lineage>
</organism>
<gene>
    <name evidence="1" type="ORF">EVAR_18809_1</name>
</gene>
<name>A0A4C1UMW7_EUMVA</name>
<accession>A0A4C1UMW7</accession>
<comment type="caution">
    <text evidence="1">The sequence shown here is derived from an EMBL/GenBank/DDBJ whole genome shotgun (WGS) entry which is preliminary data.</text>
</comment>
<dbReference type="EMBL" id="BGZK01000192">
    <property type="protein sequence ID" value="GBP27336.1"/>
    <property type="molecule type" value="Genomic_DNA"/>
</dbReference>
<protein>
    <submittedName>
        <fullName evidence="1">Uncharacterized protein</fullName>
    </submittedName>
</protein>
<proteinExistence type="predicted"/>
<dbReference type="AlphaFoldDB" id="A0A4C1UMW7"/>
<evidence type="ECO:0000313" key="2">
    <source>
        <dbReference type="Proteomes" id="UP000299102"/>
    </source>
</evidence>
<keyword evidence="2" id="KW-1185">Reference proteome</keyword>